<dbReference type="GeneID" id="18672133"/>
<dbReference type="OrthoDB" id="10532188at2759"/>
<reference evidence="4" key="1">
    <citation type="journal article" date="2012" name="Science">
        <title>The Paleozoic origin of enzymatic lignin decomposition reconstructed from 31 fungal genomes.</title>
        <authorList>
            <person name="Floudas D."/>
            <person name="Binder M."/>
            <person name="Riley R."/>
            <person name="Barry K."/>
            <person name="Blanchette R.A."/>
            <person name="Henrissat B."/>
            <person name="Martinez A.T."/>
            <person name="Otillar R."/>
            <person name="Spatafora J.W."/>
            <person name="Yadav J.S."/>
            <person name="Aerts A."/>
            <person name="Benoit I."/>
            <person name="Boyd A."/>
            <person name="Carlson A."/>
            <person name="Copeland A."/>
            <person name="Coutinho P.M."/>
            <person name="de Vries R.P."/>
            <person name="Ferreira P."/>
            <person name="Findley K."/>
            <person name="Foster B."/>
            <person name="Gaskell J."/>
            <person name="Glotzer D."/>
            <person name="Gorecki P."/>
            <person name="Heitman J."/>
            <person name="Hesse C."/>
            <person name="Hori C."/>
            <person name="Igarashi K."/>
            <person name="Jurgens J.A."/>
            <person name="Kallen N."/>
            <person name="Kersten P."/>
            <person name="Kohler A."/>
            <person name="Kuees U."/>
            <person name="Kumar T.K.A."/>
            <person name="Kuo A."/>
            <person name="LaButti K."/>
            <person name="Larrondo L.F."/>
            <person name="Lindquist E."/>
            <person name="Ling A."/>
            <person name="Lombard V."/>
            <person name="Lucas S."/>
            <person name="Lundell T."/>
            <person name="Martin R."/>
            <person name="McLaughlin D.J."/>
            <person name="Morgenstern I."/>
            <person name="Morin E."/>
            <person name="Murat C."/>
            <person name="Nagy L.G."/>
            <person name="Nolan M."/>
            <person name="Ohm R.A."/>
            <person name="Patyshakuliyeva A."/>
            <person name="Rokas A."/>
            <person name="Ruiz-Duenas F.J."/>
            <person name="Sabat G."/>
            <person name="Salamov A."/>
            <person name="Samejima M."/>
            <person name="Schmutz J."/>
            <person name="Slot J.C."/>
            <person name="St John F."/>
            <person name="Stenlid J."/>
            <person name="Sun H."/>
            <person name="Sun S."/>
            <person name="Syed K."/>
            <person name="Tsang A."/>
            <person name="Wiebenga A."/>
            <person name="Young D."/>
            <person name="Pisabarro A."/>
            <person name="Eastwood D.C."/>
            <person name="Martin F."/>
            <person name="Cullen D."/>
            <person name="Grigoriev I.V."/>
            <person name="Hibbett D.S."/>
        </authorList>
    </citation>
    <scope>NUCLEOTIDE SEQUENCE [LARGE SCALE GENOMIC DNA]</scope>
    <source>
        <strain evidence="4">MF3/22</strain>
    </source>
</reference>
<keyword evidence="4" id="KW-1185">Reference proteome</keyword>
<feature type="transmembrane region" description="Helical" evidence="2">
    <location>
        <begin position="18"/>
        <end position="37"/>
    </location>
</feature>
<protein>
    <submittedName>
        <fullName evidence="3">Uncharacterized protein</fullName>
    </submittedName>
</protein>
<dbReference type="KEGG" id="fme:FOMMEDRAFT_137518"/>
<name>R7SHB6_FOMME</name>
<organism evidence="3 4">
    <name type="scientific">Fomitiporia mediterranea (strain MF3/22)</name>
    <name type="common">Grapevine white-rot fungus</name>
    <dbReference type="NCBI Taxonomy" id="694068"/>
    <lineage>
        <taxon>Eukaryota</taxon>
        <taxon>Fungi</taxon>
        <taxon>Dikarya</taxon>
        <taxon>Basidiomycota</taxon>
        <taxon>Agaricomycotina</taxon>
        <taxon>Agaricomycetes</taxon>
        <taxon>Hymenochaetales</taxon>
        <taxon>Hymenochaetaceae</taxon>
        <taxon>Fomitiporia</taxon>
    </lineage>
</organism>
<sequence>MSHYTGHNTPTGPPPARVAFFGVTLFAAGYIGFYTFLKKRHERKHMLDRVSDTEARISSWETRMLQRATPVSSSSSPEALRAARIENRKTSLPPPTSMHDAHHRTLLSDASYTNGTRNLSQPTAQKGFSNGRTEVYTKNPGWREQAHYALPSKADGNGDGNGNGFFSGGAGYGEGEASAAGEFVDKVEEGAKEAKDSIKRVFGK</sequence>
<dbReference type="AlphaFoldDB" id="R7SHB6"/>
<keyword evidence="2" id="KW-0812">Transmembrane</keyword>
<dbReference type="Proteomes" id="UP000053630">
    <property type="component" value="Unassembled WGS sequence"/>
</dbReference>
<dbReference type="RefSeq" id="XP_007272002.1">
    <property type="nucleotide sequence ID" value="XM_007271940.1"/>
</dbReference>
<feature type="compositionally biased region" description="Gly residues" evidence="1">
    <location>
        <begin position="157"/>
        <end position="174"/>
    </location>
</feature>
<dbReference type="EMBL" id="JH717985">
    <property type="protein sequence ID" value="EJC97785.1"/>
    <property type="molecule type" value="Genomic_DNA"/>
</dbReference>
<evidence type="ECO:0000313" key="3">
    <source>
        <dbReference type="EMBL" id="EJC97785.1"/>
    </source>
</evidence>
<gene>
    <name evidence="3" type="ORF">FOMMEDRAFT_137518</name>
</gene>
<evidence type="ECO:0000256" key="2">
    <source>
        <dbReference type="SAM" id="Phobius"/>
    </source>
</evidence>
<accession>R7SHB6</accession>
<evidence type="ECO:0000256" key="1">
    <source>
        <dbReference type="SAM" id="MobiDB-lite"/>
    </source>
</evidence>
<keyword evidence="2" id="KW-1133">Transmembrane helix</keyword>
<feature type="region of interest" description="Disordered" evidence="1">
    <location>
        <begin position="150"/>
        <end position="178"/>
    </location>
</feature>
<feature type="region of interest" description="Disordered" evidence="1">
    <location>
        <begin position="112"/>
        <end position="136"/>
    </location>
</feature>
<proteinExistence type="predicted"/>
<keyword evidence="2" id="KW-0472">Membrane</keyword>
<evidence type="ECO:0000313" key="4">
    <source>
        <dbReference type="Proteomes" id="UP000053630"/>
    </source>
</evidence>
<feature type="compositionally biased region" description="Polar residues" evidence="1">
    <location>
        <begin position="112"/>
        <end position="132"/>
    </location>
</feature>